<reference evidence="2" key="1">
    <citation type="journal article" date="2020" name="mSystems">
        <title>Genome- and Community-Level Interaction Insights into Carbon Utilization and Element Cycling Functions of Hydrothermarchaeota in Hydrothermal Sediment.</title>
        <authorList>
            <person name="Zhou Z."/>
            <person name="Liu Y."/>
            <person name="Xu W."/>
            <person name="Pan J."/>
            <person name="Luo Z.H."/>
            <person name="Li M."/>
        </authorList>
    </citation>
    <scope>NUCLEOTIDE SEQUENCE [LARGE SCALE GENOMIC DNA]</scope>
    <source>
        <strain evidence="2">SpSt-876</strain>
    </source>
</reference>
<proteinExistence type="predicted"/>
<dbReference type="AlphaFoldDB" id="A0A7C6A9P5"/>
<evidence type="ECO:0000256" key="1">
    <source>
        <dbReference type="SAM" id="MobiDB-lite"/>
    </source>
</evidence>
<organism evidence="2">
    <name type="scientific">candidate division WOR-3 bacterium</name>
    <dbReference type="NCBI Taxonomy" id="2052148"/>
    <lineage>
        <taxon>Bacteria</taxon>
        <taxon>Bacteria division WOR-3</taxon>
    </lineage>
</organism>
<name>A0A7C6A9P5_UNCW3</name>
<dbReference type="EMBL" id="DTLI01000166">
    <property type="protein sequence ID" value="HHS52588.1"/>
    <property type="molecule type" value="Genomic_DNA"/>
</dbReference>
<evidence type="ECO:0000313" key="2">
    <source>
        <dbReference type="EMBL" id="HHS52588.1"/>
    </source>
</evidence>
<gene>
    <name evidence="2" type="ORF">ENW73_06965</name>
</gene>
<sequence>MRQRLLFIVLLVVVVLVGYTILRPKPKPRAKVSTEQKTAIARTQTLTPKSTPTVAKQEVKAETLKPSQILDTATSKPVAVAEKPKEPISVSSKPSKALPTISEKPDTTKTLPAVSQKPITQPVTEEKEEKWGTDPFIRDWVLATEIKDLRLKAVTISGTKAYALINDQILEKGEVIMGKRIVQIERDKVILEQGGRQFTLFLGE</sequence>
<protein>
    <submittedName>
        <fullName evidence="2">Uncharacterized protein</fullName>
    </submittedName>
</protein>
<accession>A0A7C6A9P5</accession>
<comment type="caution">
    <text evidence="2">The sequence shown here is derived from an EMBL/GenBank/DDBJ whole genome shotgun (WGS) entry which is preliminary data.</text>
</comment>
<feature type="region of interest" description="Disordered" evidence="1">
    <location>
        <begin position="80"/>
        <end position="130"/>
    </location>
</feature>